<evidence type="ECO:0000313" key="2">
    <source>
        <dbReference type="EMBL" id="RXR05937.1"/>
    </source>
</evidence>
<feature type="region of interest" description="Disordered" evidence="1">
    <location>
        <begin position="1"/>
        <end position="85"/>
    </location>
</feature>
<keyword evidence="3" id="KW-1185">Reference proteome</keyword>
<proteinExistence type="predicted"/>
<dbReference type="AlphaFoldDB" id="A0A4Q1JWN9"/>
<feature type="compositionally biased region" description="Basic residues" evidence="1">
    <location>
        <begin position="1"/>
        <end position="10"/>
    </location>
</feature>
<dbReference type="OrthoDB" id="5986110at2"/>
<organism evidence="2 3">
    <name type="scientific">Pseudoxanthomonas composti</name>
    <dbReference type="NCBI Taxonomy" id="2137479"/>
    <lineage>
        <taxon>Bacteria</taxon>
        <taxon>Pseudomonadati</taxon>
        <taxon>Pseudomonadota</taxon>
        <taxon>Gammaproteobacteria</taxon>
        <taxon>Lysobacterales</taxon>
        <taxon>Lysobacteraceae</taxon>
        <taxon>Pseudoxanthomonas</taxon>
    </lineage>
</organism>
<accession>A0A4Q1JWN9</accession>
<comment type="caution">
    <text evidence="2">The sequence shown here is derived from an EMBL/GenBank/DDBJ whole genome shotgun (WGS) entry which is preliminary data.</text>
</comment>
<feature type="region of interest" description="Disordered" evidence="1">
    <location>
        <begin position="217"/>
        <end position="253"/>
    </location>
</feature>
<evidence type="ECO:0000313" key="3">
    <source>
        <dbReference type="Proteomes" id="UP000289784"/>
    </source>
</evidence>
<feature type="compositionally biased region" description="Basic and acidic residues" evidence="1">
    <location>
        <begin position="70"/>
        <end position="85"/>
    </location>
</feature>
<protein>
    <submittedName>
        <fullName evidence="2">Uncharacterized protein</fullName>
    </submittedName>
</protein>
<gene>
    <name evidence="2" type="ORF">EPA99_08775</name>
</gene>
<reference evidence="2 3" key="1">
    <citation type="submission" date="2019-01" db="EMBL/GenBank/DDBJ databases">
        <title>Pseudoxanthomonas composti sp. nov., isolated from compost.</title>
        <authorList>
            <person name="Yang G."/>
        </authorList>
    </citation>
    <scope>NUCLEOTIDE SEQUENCE [LARGE SCALE GENOMIC DNA]</scope>
    <source>
        <strain evidence="2 3">GSS15</strain>
    </source>
</reference>
<evidence type="ECO:0000256" key="1">
    <source>
        <dbReference type="SAM" id="MobiDB-lite"/>
    </source>
</evidence>
<dbReference type="RefSeq" id="WP_129470849.1">
    <property type="nucleotide sequence ID" value="NZ_SAWZ01000004.1"/>
</dbReference>
<sequence length="253" mass="29008">MRLRATKNKPRQVSASLGSQLHRCPRTVGARDRKERHRDQDRRFAQRRRCSRPDPRTQQMHARQVAGDRLLPEPRAVPETDGEMPRLSRTRRRVIGVRTRTRRRCARWLVLVAWPPMLSAQAQQSTKEPAPAPPISAEPTTLDTVRALRPEEEVLDLDAFQNPITLERNRFDQAYDTGISPEQMALDPRYNGYVNYGINQGLRRTWEGIKQVTHMRPEQTPAIARPPPALDEGQARRALGAWEGDEPAARTEP</sequence>
<dbReference type="EMBL" id="SAWZ01000004">
    <property type="protein sequence ID" value="RXR05937.1"/>
    <property type="molecule type" value="Genomic_DNA"/>
</dbReference>
<feature type="compositionally biased region" description="Basic and acidic residues" evidence="1">
    <location>
        <begin position="29"/>
        <end position="44"/>
    </location>
</feature>
<dbReference type="Proteomes" id="UP000289784">
    <property type="component" value="Unassembled WGS sequence"/>
</dbReference>
<name>A0A4Q1JWN9_9GAMM</name>